<keyword evidence="5 6" id="KW-0472">Membrane</keyword>
<feature type="transmembrane region" description="Helical" evidence="6">
    <location>
        <begin position="189"/>
        <end position="217"/>
    </location>
</feature>
<feature type="transmembrane region" description="Helical" evidence="6">
    <location>
        <begin position="68"/>
        <end position="91"/>
    </location>
</feature>
<dbReference type="PANTHER" id="PTHR22950:SF349">
    <property type="entry name" value="AMINO ACID TRANSPORTER TRANSMEMBRANE DOMAIN-CONTAINING PROTEIN"/>
    <property type="match status" value="1"/>
</dbReference>
<dbReference type="GO" id="GO:0005774">
    <property type="term" value="C:vacuolar membrane"/>
    <property type="evidence" value="ECO:0007669"/>
    <property type="project" value="TreeGrafter"/>
</dbReference>
<evidence type="ECO:0000256" key="4">
    <source>
        <dbReference type="ARBA" id="ARBA00022989"/>
    </source>
</evidence>
<dbReference type="OrthoDB" id="40134at2759"/>
<dbReference type="GO" id="GO:0015179">
    <property type="term" value="F:L-amino acid transmembrane transporter activity"/>
    <property type="evidence" value="ECO:0007669"/>
    <property type="project" value="TreeGrafter"/>
</dbReference>
<dbReference type="Gene3D" id="1.20.1740.10">
    <property type="entry name" value="Amino acid/polyamine transporter I"/>
    <property type="match status" value="1"/>
</dbReference>
<proteinExistence type="inferred from homology"/>
<comment type="similarity">
    <text evidence="2">Belongs to the amino acid/polyamine transporter 2 family.</text>
</comment>
<feature type="transmembrane region" description="Helical" evidence="6">
    <location>
        <begin position="263"/>
        <end position="284"/>
    </location>
</feature>
<gene>
    <name evidence="8" type="ORF">BGW38_005620</name>
</gene>
<keyword evidence="4 6" id="KW-1133">Transmembrane helix</keyword>
<evidence type="ECO:0000256" key="5">
    <source>
        <dbReference type="ARBA" id="ARBA00023136"/>
    </source>
</evidence>
<dbReference type="Pfam" id="PF01490">
    <property type="entry name" value="Aa_trans"/>
    <property type="match status" value="1"/>
</dbReference>
<dbReference type="PANTHER" id="PTHR22950">
    <property type="entry name" value="AMINO ACID TRANSPORTER"/>
    <property type="match status" value="1"/>
</dbReference>
<dbReference type="AlphaFoldDB" id="A0A9P6KAR3"/>
<feature type="transmembrane region" description="Helical" evidence="6">
    <location>
        <begin position="111"/>
        <end position="133"/>
    </location>
</feature>
<sequence length="328" mass="36058">AFGHWITLIAVASHIFGCAVIYIILSATLLEEMLDTLASVHKPIYVYIAVCTTFVWLCLISTKSMKEVALLSILGTCATLGVVLITVGVSIHEITAHVSQTPIVHKFVDWSRLPIAFATMSFAYGGNVVYPHVEQSMAHPRQWNRVVWTALSFCFVMYLAIGISGYLAFGTETVNPILENLPQGAWTTMANSLITLHVLLAAPIMLTSMSMMVESFISTRSPRFQQGSTVEQFLKRAVPRTIIMFFAGLIASIVPYFGDMMDLLGALTVCLLVFILPVLFYYRLGGLKAAGWVHRIWAGFIALVGFGAMCMGTIDALRHLAGDLKRRG</sequence>
<organism evidence="8 9">
    <name type="scientific">Lunasporangiospora selenospora</name>
    <dbReference type="NCBI Taxonomy" id="979761"/>
    <lineage>
        <taxon>Eukaryota</taxon>
        <taxon>Fungi</taxon>
        <taxon>Fungi incertae sedis</taxon>
        <taxon>Mucoromycota</taxon>
        <taxon>Mortierellomycotina</taxon>
        <taxon>Mortierellomycetes</taxon>
        <taxon>Mortierellales</taxon>
        <taxon>Mortierellaceae</taxon>
        <taxon>Lunasporangiospora</taxon>
    </lineage>
</organism>
<dbReference type="Proteomes" id="UP000780801">
    <property type="component" value="Unassembled WGS sequence"/>
</dbReference>
<evidence type="ECO:0000256" key="3">
    <source>
        <dbReference type="ARBA" id="ARBA00022692"/>
    </source>
</evidence>
<feature type="transmembrane region" description="Helical" evidence="6">
    <location>
        <begin position="5"/>
        <end position="24"/>
    </location>
</feature>
<evidence type="ECO:0000256" key="6">
    <source>
        <dbReference type="SAM" id="Phobius"/>
    </source>
</evidence>
<evidence type="ECO:0000313" key="9">
    <source>
        <dbReference type="Proteomes" id="UP000780801"/>
    </source>
</evidence>
<evidence type="ECO:0000259" key="7">
    <source>
        <dbReference type="Pfam" id="PF01490"/>
    </source>
</evidence>
<feature type="transmembrane region" description="Helical" evidence="6">
    <location>
        <begin position="296"/>
        <end position="314"/>
    </location>
</feature>
<protein>
    <recommendedName>
        <fullName evidence="7">Amino acid transporter transmembrane domain-containing protein</fullName>
    </recommendedName>
</protein>
<feature type="transmembrane region" description="Helical" evidence="6">
    <location>
        <begin position="145"/>
        <end position="169"/>
    </location>
</feature>
<comment type="caution">
    <text evidence="8">The sequence shown here is derived from an EMBL/GenBank/DDBJ whole genome shotgun (WGS) entry which is preliminary data.</text>
</comment>
<evidence type="ECO:0000256" key="2">
    <source>
        <dbReference type="ARBA" id="ARBA00008066"/>
    </source>
</evidence>
<name>A0A9P6KAR3_9FUNG</name>
<reference evidence="8" key="1">
    <citation type="journal article" date="2020" name="Fungal Divers.">
        <title>Resolving the Mortierellaceae phylogeny through synthesis of multi-gene phylogenetics and phylogenomics.</title>
        <authorList>
            <person name="Vandepol N."/>
            <person name="Liber J."/>
            <person name="Desiro A."/>
            <person name="Na H."/>
            <person name="Kennedy M."/>
            <person name="Barry K."/>
            <person name="Grigoriev I.V."/>
            <person name="Miller A.N."/>
            <person name="O'Donnell K."/>
            <person name="Stajich J.E."/>
            <person name="Bonito G."/>
        </authorList>
    </citation>
    <scope>NUCLEOTIDE SEQUENCE</scope>
    <source>
        <strain evidence="8">KOD1015</strain>
    </source>
</reference>
<evidence type="ECO:0000313" key="8">
    <source>
        <dbReference type="EMBL" id="KAF9578529.1"/>
    </source>
</evidence>
<dbReference type="EMBL" id="JAABOA010003563">
    <property type="protein sequence ID" value="KAF9578529.1"/>
    <property type="molecule type" value="Genomic_DNA"/>
</dbReference>
<evidence type="ECO:0000256" key="1">
    <source>
        <dbReference type="ARBA" id="ARBA00004141"/>
    </source>
</evidence>
<feature type="domain" description="Amino acid transporter transmembrane" evidence="7">
    <location>
        <begin position="6"/>
        <end position="314"/>
    </location>
</feature>
<dbReference type="InterPro" id="IPR013057">
    <property type="entry name" value="AA_transpt_TM"/>
</dbReference>
<keyword evidence="3 6" id="KW-0812">Transmembrane</keyword>
<accession>A0A9P6KAR3</accession>
<feature type="transmembrane region" description="Helical" evidence="6">
    <location>
        <begin position="44"/>
        <end position="61"/>
    </location>
</feature>
<feature type="non-terminal residue" evidence="8">
    <location>
        <position position="328"/>
    </location>
</feature>
<comment type="subcellular location">
    <subcellularLocation>
        <location evidence="1">Membrane</location>
        <topology evidence="1">Multi-pass membrane protein</topology>
    </subcellularLocation>
</comment>
<keyword evidence="9" id="KW-1185">Reference proteome</keyword>
<feature type="transmembrane region" description="Helical" evidence="6">
    <location>
        <begin position="237"/>
        <end position="257"/>
    </location>
</feature>